<dbReference type="PROSITE" id="PS50823">
    <property type="entry name" value="KH_TYPE_2"/>
    <property type="match status" value="1"/>
</dbReference>
<feature type="domain" description="KH type-2" evidence="7">
    <location>
        <begin position="16"/>
        <end position="85"/>
    </location>
</feature>
<organism evidence="8">
    <name type="scientific">uncultured organism</name>
    <dbReference type="NCBI Taxonomy" id="155900"/>
    <lineage>
        <taxon>unclassified sequences</taxon>
        <taxon>environmental samples</taxon>
    </lineage>
</organism>
<dbReference type="Gene3D" id="3.30.1140.32">
    <property type="entry name" value="Ribosomal protein S3, C-terminal domain"/>
    <property type="match status" value="1"/>
</dbReference>
<dbReference type="SUPFAM" id="SSF54821">
    <property type="entry name" value="Ribosomal protein S3 C-terminal domain"/>
    <property type="match status" value="1"/>
</dbReference>
<evidence type="ECO:0000256" key="1">
    <source>
        <dbReference type="ARBA" id="ARBA00010761"/>
    </source>
</evidence>
<dbReference type="GO" id="GO:0003735">
    <property type="term" value="F:structural constituent of ribosome"/>
    <property type="evidence" value="ECO:0007669"/>
    <property type="project" value="InterPro"/>
</dbReference>
<dbReference type="InterPro" id="IPR057258">
    <property type="entry name" value="Ribosomal_uS3"/>
</dbReference>
<dbReference type="NCBIfam" id="NF003219">
    <property type="entry name" value="PRK04191.1"/>
    <property type="match status" value="1"/>
</dbReference>
<protein>
    <submittedName>
        <fullName evidence="8">30S ribosomal protein S3</fullName>
    </submittedName>
</protein>
<dbReference type="FunFam" id="3.30.300.20:FF:000001">
    <property type="entry name" value="30S ribosomal protein S3"/>
    <property type="match status" value="1"/>
</dbReference>
<keyword evidence="5" id="KW-0687">Ribonucleoprotein</keyword>
<feature type="compositionally biased region" description="Basic and acidic residues" evidence="6">
    <location>
        <begin position="225"/>
        <end position="247"/>
    </location>
</feature>
<reference evidence="8" key="1">
    <citation type="journal article" date="2015" name="Nat. Commun.">
        <title>Diverse, uncultivated ultra-small bacterial cells in groundwater.</title>
        <authorList>
            <person name="Luef B."/>
            <person name="Frischkorn K.R."/>
            <person name="Wrighton K.C."/>
            <person name="Holman H.-Y.N."/>
            <person name="Birarda G."/>
            <person name="Thomas B.C."/>
            <person name="Singh A."/>
            <person name="Williams K.H."/>
            <person name="Siegerist C.E."/>
            <person name="Tringe S.G."/>
            <person name="Downing K.H."/>
            <person name="Comolli L.R."/>
            <person name="Banfield J.F."/>
        </authorList>
    </citation>
    <scope>NUCLEOTIDE SEQUENCE</scope>
</reference>
<evidence type="ECO:0000256" key="6">
    <source>
        <dbReference type="SAM" id="MobiDB-lite"/>
    </source>
</evidence>
<dbReference type="AlphaFoldDB" id="U3GQ17"/>
<dbReference type="PANTHER" id="PTHR11760:SF32">
    <property type="entry name" value="SMALL RIBOSOMAL SUBUNIT PROTEIN US3"/>
    <property type="match status" value="1"/>
</dbReference>
<evidence type="ECO:0000256" key="4">
    <source>
        <dbReference type="ARBA" id="ARBA00022980"/>
    </source>
</evidence>
<dbReference type="InterPro" id="IPR004087">
    <property type="entry name" value="KH_dom"/>
</dbReference>
<dbReference type="SMART" id="SM00322">
    <property type="entry name" value="KH"/>
    <property type="match status" value="1"/>
</dbReference>
<feature type="compositionally biased region" description="Basic and acidic residues" evidence="6">
    <location>
        <begin position="272"/>
        <end position="291"/>
    </location>
</feature>
<dbReference type="PANTHER" id="PTHR11760">
    <property type="entry name" value="30S/40S RIBOSOMAL PROTEIN S3"/>
    <property type="match status" value="1"/>
</dbReference>
<feature type="region of interest" description="Disordered" evidence="6">
    <location>
        <begin position="225"/>
        <end position="291"/>
    </location>
</feature>
<dbReference type="SUPFAM" id="SSF54814">
    <property type="entry name" value="Prokaryotic type KH domain (KH-domain type II)"/>
    <property type="match status" value="1"/>
</dbReference>
<proteinExistence type="inferred from homology"/>
<keyword evidence="2" id="KW-0699">rRNA-binding</keyword>
<evidence type="ECO:0000256" key="2">
    <source>
        <dbReference type="ARBA" id="ARBA00022730"/>
    </source>
</evidence>
<keyword evidence="4 8" id="KW-0689">Ribosomal protein</keyword>
<dbReference type="Gene3D" id="3.30.300.20">
    <property type="match status" value="1"/>
</dbReference>
<accession>U3GQ17</accession>
<dbReference type="PROSITE" id="PS50084">
    <property type="entry name" value="KH_TYPE_1"/>
    <property type="match status" value="1"/>
</dbReference>
<evidence type="ECO:0000256" key="3">
    <source>
        <dbReference type="ARBA" id="ARBA00022884"/>
    </source>
</evidence>
<dbReference type="InterPro" id="IPR004044">
    <property type="entry name" value="KH_dom_type_2"/>
</dbReference>
<evidence type="ECO:0000313" key="8">
    <source>
        <dbReference type="EMBL" id="AGT99658.1"/>
    </source>
</evidence>
<keyword evidence="3" id="KW-0694">RNA-binding</keyword>
<dbReference type="InterPro" id="IPR001351">
    <property type="entry name" value="Ribosomal_uS3_C"/>
</dbReference>
<dbReference type="NCBIfam" id="TIGR01008">
    <property type="entry name" value="uS3_euk_arch"/>
    <property type="match status" value="1"/>
</dbReference>
<dbReference type="Pfam" id="PF07650">
    <property type="entry name" value="KH_2"/>
    <property type="match status" value="1"/>
</dbReference>
<dbReference type="EMBL" id="KC999161">
    <property type="protein sequence ID" value="AGT99658.1"/>
    <property type="molecule type" value="Genomic_DNA"/>
</dbReference>
<dbReference type="GO" id="GO:1990904">
    <property type="term" value="C:ribonucleoprotein complex"/>
    <property type="evidence" value="ECO:0007669"/>
    <property type="project" value="UniProtKB-KW"/>
</dbReference>
<dbReference type="InterPro" id="IPR015946">
    <property type="entry name" value="KH_dom-like_a/b"/>
</dbReference>
<evidence type="ECO:0000259" key="7">
    <source>
        <dbReference type="PROSITE" id="PS50823"/>
    </source>
</evidence>
<dbReference type="GO" id="GO:0019843">
    <property type="term" value="F:rRNA binding"/>
    <property type="evidence" value="ECO:0007669"/>
    <property type="project" value="UniProtKB-KW"/>
</dbReference>
<dbReference type="Pfam" id="PF00189">
    <property type="entry name" value="Ribosomal_S3_C"/>
    <property type="match status" value="1"/>
</dbReference>
<dbReference type="InterPro" id="IPR036419">
    <property type="entry name" value="Ribosomal_S3_C_sf"/>
</dbReference>
<evidence type="ECO:0000256" key="5">
    <source>
        <dbReference type="ARBA" id="ARBA00023274"/>
    </source>
</evidence>
<comment type="similarity">
    <text evidence="1">Belongs to the universal ribosomal protein uS3 family.</text>
</comment>
<sequence length="291" mass="33337">MEERKTVQLKKEEYSAREYIKKSLGKGKISRIRIEYTPVGEKIVISTSKPGLIIGRGGDKIRELTQVLKKRFKLDNPHIEIEEIMIPEFDSQSMADNIAIELEKFGPVRFKIIAYKTLEKIMRAGALGAEIRMNGKLPSSRAKQWRFGQGYLKKTGDPAKLVDKAQARAETKPGTVGIKVSILSPKVKLKDKIIVNEELLKKLNENKNAYENPIEKSPFFFSRKKESLRGKKKSRDISEGNEIEEKTRIKKENKKSENSDEKIENKNNFQEKNTDNKIENSEENKIKGKGE</sequence>
<dbReference type="InterPro" id="IPR009019">
    <property type="entry name" value="KH_sf_prok-type"/>
</dbReference>
<name>U3GQ17_9ZZZZ</name>
<feature type="compositionally biased region" description="Basic and acidic residues" evidence="6">
    <location>
        <begin position="254"/>
        <end position="265"/>
    </location>
</feature>
<dbReference type="InterPro" id="IPR005703">
    <property type="entry name" value="Ribosomal_uS3_euk/arc"/>
</dbReference>